<dbReference type="Gene3D" id="3.40.50.300">
    <property type="entry name" value="P-loop containing nucleotide triphosphate hydrolases"/>
    <property type="match status" value="1"/>
</dbReference>
<dbReference type="InterPro" id="IPR001867">
    <property type="entry name" value="OmpR/PhoB-type_DNA-bd"/>
</dbReference>
<dbReference type="InterPro" id="IPR042197">
    <property type="entry name" value="Apaf_helical"/>
</dbReference>
<dbReference type="Pfam" id="PF03704">
    <property type="entry name" value="BTAD"/>
    <property type="match status" value="1"/>
</dbReference>
<proteinExistence type="inferred from homology"/>
<dbReference type="InterPro" id="IPR011990">
    <property type="entry name" value="TPR-like_helical_dom_sf"/>
</dbReference>
<reference evidence="7" key="1">
    <citation type="submission" date="2023-03" db="EMBL/GenBank/DDBJ databases">
        <title>Actinorhabdospora filicis NBRC 111898.</title>
        <authorList>
            <person name="Ichikawa N."/>
            <person name="Sato H."/>
            <person name="Tonouchi N."/>
        </authorList>
    </citation>
    <scope>NUCLEOTIDE SEQUENCE</scope>
    <source>
        <strain evidence="7">NBRC 111898</strain>
    </source>
</reference>
<protein>
    <submittedName>
        <fullName evidence="7">SARP family transcriptional regulator</fullName>
    </submittedName>
</protein>
<dbReference type="SMART" id="SM01043">
    <property type="entry name" value="BTAD"/>
    <property type="match status" value="1"/>
</dbReference>
<feature type="domain" description="OmpR/PhoB-type" evidence="6">
    <location>
        <begin position="1"/>
        <end position="80"/>
    </location>
</feature>
<dbReference type="InterPro" id="IPR016032">
    <property type="entry name" value="Sig_transdc_resp-reg_C-effctor"/>
</dbReference>
<feature type="DNA-binding region" description="OmpR/PhoB-type" evidence="5">
    <location>
        <begin position="1"/>
        <end position="80"/>
    </location>
</feature>
<dbReference type="SMART" id="SM00862">
    <property type="entry name" value="Trans_reg_C"/>
    <property type="match status" value="1"/>
</dbReference>
<comment type="similarity">
    <text evidence="1">Belongs to the AfsR/DnrI/RedD regulatory family.</text>
</comment>
<dbReference type="Gene3D" id="1.25.40.10">
    <property type="entry name" value="Tetratricopeptide repeat domain"/>
    <property type="match status" value="3"/>
</dbReference>
<name>A0A9W6SJN4_9ACTN</name>
<organism evidence="7 8">
    <name type="scientific">Actinorhabdospora filicis</name>
    <dbReference type="NCBI Taxonomy" id="1785913"/>
    <lineage>
        <taxon>Bacteria</taxon>
        <taxon>Bacillati</taxon>
        <taxon>Actinomycetota</taxon>
        <taxon>Actinomycetes</taxon>
        <taxon>Micromonosporales</taxon>
        <taxon>Micromonosporaceae</taxon>
        <taxon>Actinorhabdospora</taxon>
    </lineage>
</organism>
<dbReference type="Pfam" id="PF00486">
    <property type="entry name" value="Trans_reg_C"/>
    <property type="match status" value="1"/>
</dbReference>
<comment type="caution">
    <text evidence="7">The sequence shown here is derived from an EMBL/GenBank/DDBJ whole genome shotgun (WGS) entry which is preliminary data.</text>
</comment>
<gene>
    <name evidence="7" type="ORF">Afil01_22850</name>
</gene>
<dbReference type="Gene3D" id="1.10.8.430">
    <property type="entry name" value="Helical domain of apoptotic protease-activating factors"/>
    <property type="match status" value="1"/>
</dbReference>
<dbReference type="InterPro" id="IPR005158">
    <property type="entry name" value="BTAD"/>
</dbReference>
<evidence type="ECO:0000256" key="4">
    <source>
        <dbReference type="ARBA" id="ARBA00023163"/>
    </source>
</evidence>
<evidence type="ECO:0000313" key="7">
    <source>
        <dbReference type="EMBL" id="GLZ77478.1"/>
    </source>
</evidence>
<dbReference type="SUPFAM" id="SSF52540">
    <property type="entry name" value="P-loop containing nucleoside triphosphate hydrolases"/>
    <property type="match status" value="1"/>
</dbReference>
<keyword evidence="4" id="KW-0804">Transcription</keyword>
<evidence type="ECO:0000256" key="5">
    <source>
        <dbReference type="PROSITE-ProRule" id="PRU01091"/>
    </source>
</evidence>
<evidence type="ECO:0000256" key="3">
    <source>
        <dbReference type="ARBA" id="ARBA00023125"/>
    </source>
</evidence>
<dbReference type="EMBL" id="BSTX01000001">
    <property type="protein sequence ID" value="GLZ77478.1"/>
    <property type="molecule type" value="Genomic_DNA"/>
</dbReference>
<keyword evidence="3 5" id="KW-0238">DNA-binding</keyword>
<dbReference type="InterPro" id="IPR027417">
    <property type="entry name" value="P-loop_NTPase"/>
</dbReference>
<dbReference type="AlphaFoldDB" id="A0A9W6SJN4"/>
<dbReference type="SMART" id="SM00028">
    <property type="entry name" value="TPR"/>
    <property type="match status" value="5"/>
</dbReference>
<dbReference type="SUPFAM" id="SSF46894">
    <property type="entry name" value="C-terminal effector domain of the bipartite response regulators"/>
    <property type="match status" value="1"/>
</dbReference>
<dbReference type="GO" id="GO:0006355">
    <property type="term" value="P:regulation of DNA-templated transcription"/>
    <property type="evidence" value="ECO:0007669"/>
    <property type="project" value="InterPro"/>
</dbReference>
<dbReference type="CDD" id="cd15831">
    <property type="entry name" value="BTAD"/>
    <property type="match status" value="1"/>
</dbReference>
<dbReference type="GO" id="GO:0043531">
    <property type="term" value="F:ADP binding"/>
    <property type="evidence" value="ECO:0007669"/>
    <property type="project" value="InterPro"/>
</dbReference>
<dbReference type="InterPro" id="IPR036388">
    <property type="entry name" value="WH-like_DNA-bd_sf"/>
</dbReference>
<evidence type="ECO:0000259" key="6">
    <source>
        <dbReference type="PROSITE" id="PS51755"/>
    </source>
</evidence>
<accession>A0A9W6SJN4</accession>
<dbReference type="GO" id="GO:0003677">
    <property type="term" value="F:DNA binding"/>
    <property type="evidence" value="ECO:0007669"/>
    <property type="project" value="UniProtKB-UniRule"/>
</dbReference>
<sequence>MADGRRLNIGGRRQHKLLALLLLNLGATTSLERIIDALWEEPPRSVKQQVHNAIGGLRRALAPLPDAEIVRVNAGYLMCAPENALDLHVFRERVSMARILEARDDLGEAVRTLHAALELWRGPMLEGLDGPYPRGTAGQLGEERLSAEELLMTLRLRLGESGSLVSDLIRLTGEHPLRESLRASLMLALSRSGRQAEALAVYEDLRGHLATELGADPGSHLRELHTRILRGEESPHPGEEPAGATADVPWRVGSFLPRDVQEFTGRSVEVTKLRESVAGSASSALVISAIDGMGGLGKTTLAVHLAHLLAEEFPDGHYFQDLQGFSLGRAPVSPEQALEDLLRETGIPAELVPSEPTARERLWRTRMAGRRALIVLDNARDEAQVRPLIPGSPSILVLITSRRRLTALEGTVPLSLDVLPTADAAELFVRIAGATRTAQDPAAVRRVVELCGGLPLAIRIAAARFRDRESWTMADLLSRLKTRRQRVRFLNIGDRDVMAVLKLSYDYLPEAAKRMFRLLPLYPGPTFAAPSVAALCGMHMDEAETCLDLLFQHSLLLERAPGRYAFHDLVRDCATALLEEHDSVETQRTALHRLLDQLLHLTHTLCQPKAVEPFVFTPDITHTVEDLGPPPADLDGYNLLAVDHETLVVASRYAADNGPLTHAWQIPCAMMPYLRSFNYGSDAEGLYTRALAAARTAGNRHGEVASIAALACIARDRGMSPELAESLFSEAVEISAAEDRPDWSIQLSIELGVLRLYLGRAEEAYRLFSDSLAQALELGRTRELRILANGCGVACRDLGRFDEALEYFDQLRSIVDAPMTLKGEAVLLFNVGFSYQLMGRTSDAALKLERALLASEEARDDELIPTVHAVLSEVHRSLGDNGLALQHGRDALDRARRMKLSEIECMALNALGETHLATEAVKVAETVFTEALKLARSRGLNPQVARAIEGLAHVDRARGDHFAARRRWLQVIADHPGERASVTAARRHLDAGEETVHCQRCVRGRS</sequence>
<dbReference type="SUPFAM" id="SSF48452">
    <property type="entry name" value="TPR-like"/>
    <property type="match status" value="3"/>
</dbReference>
<dbReference type="InterPro" id="IPR019734">
    <property type="entry name" value="TPR_rpt"/>
</dbReference>
<dbReference type="Gene3D" id="1.10.10.10">
    <property type="entry name" value="Winged helix-like DNA-binding domain superfamily/Winged helix DNA-binding domain"/>
    <property type="match status" value="1"/>
</dbReference>
<dbReference type="Pfam" id="PF13424">
    <property type="entry name" value="TPR_12"/>
    <property type="match status" value="1"/>
</dbReference>
<evidence type="ECO:0000256" key="1">
    <source>
        <dbReference type="ARBA" id="ARBA00005820"/>
    </source>
</evidence>
<dbReference type="GO" id="GO:0000160">
    <property type="term" value="P:phosphorelay signal transduction system"/>
    <property type="evidence" value="ECO:0007669"/>
    <property type="project" value="InterPro"/>
</dbReference>
<dbReference type="InterPro" id="IPR051677">
    <property type="entry name" value="AfsR-DnrI-RedD_regulator"/>
</dbReference>
<keyword evidence="8" id="KW-1185">Reference proteome</keyword>
<dbReference type="PANTHER" id="PTHR35807:SF1">
    <property type="entry name" value="TRANSCRIPTIONAL REGULATOR REDD"/>
    <property type="match status" value="1"/>
</dbReference>
<dbReference type="Proteomes" id="UP001165079">
    <property type="component" value="Unassembled WGS sequence"/>
</dbReference>
<evidence type="ECO:0000313" key="8">
    <source>
        <dbReference type="Proteomes" id="UP001165079"/>
    </source>
</evidence>
<dbReference type="PROSITE" id="PS51755">
    <property type="entry name" value="OMPR_PHOB"/>
    <property type="match status" value="1"/>
</dbReference>
<dbReference type="PRINTS" id="PR00364">
    <property type="entry name" value="DISEASERSIST"/>
</dbReference>
<dbReference type="PANTHER" id="PTHR35807">
    <property type="entry name" value="TRANSCRIPTIONAL REGULATOR REDD-RELATED"/>
    <property type="match status" value="1"/>
</dbReference>
<evidence type="ECO:0000256" key="2">
    <source>
        <dbReference type="ARBA" id="ARBA00023015"/>
    </source>
</evidence>
<keyword evidence="2" id="KW-0805">Transcription regulation</keyword>